<dbReference type="InterPro" id="IPR002305">
    <property type="entry name" value="aa-tRNA-synth_Ic"/>
</dbReference>
<keyword evidence="11" id="KW-1185">Reference proteome</keyword>
<evidence type="ECO:0000313" key="10">
    <source>
        <dbReference type="EMBL" id="ASI13894.1"/>
    </source>
</evidence>
<dbReference type="GeneID" id="33314144"/>
<evidence type="ECO:0000256" key="2">
    <source>
        <dbReference type="ARBA" id="ARBA00013161"/>
    </source>
</evidence>
<evidence type="ECO:0000256" key="8">
    <source>
        <dbReference type="NCBIfam" id="TIGR00233"/>
    </source>
</evidence>
<dbReference type="PANTHER" id="PTHR10055">
    <property type="entry name" value="TRYPTOPHANYL-TRNA SYNTHETASE"/>
    <property type="match status" value="1"/>
</dbReference>
<keyword evidence="5 9" id="KW-0067">ATP-binding</keyword>
<dbReference type="SUPFAM" id="SSF52374">
    <property type="entry name" value="Nucleotidylyl transferase"/>
    <property type="match status" value="1"/>
</dbReference>
<evidence type="ECO:0000256" key="6">
    <source>
        <dbReference type="ARBA" id="ARBA00022917"/>
    </source>
</evidence>
<dbReference type="Gene3D" id="1.10.240.10">
    <property type="entry name" value="Tyrosyl-Transfer RNA Synthetase"/>
    <property type="match status" value="1"/>
</dbReference>
<organism evidence="10 11">
    <name type="scientific">Candidatus Mancarchaeum acidiphilum</name>
    <dbReference type="NCBI Taxonomy" id="1920749"/>
    <lineage>
        <taxon>Archaea</taxon>
        <taxon>Candidatus Micrarchaeota</taxon>
        <taxon>Candidatus Mancarchaeum</taxon>
    </lineage>
</organism>
<dbReference type="Gene3D" id="3.40.50.620">
    <property type="entry name" value="HUPs"/>
    <property type="match status" value="1"/>
</dbReference>
<keyword evidence="3 9" id="KW-0436">Ligase</keyword>
<dbReference type="InterPro" id="IPR014729">
    <property type="entry name" value="Rossmann-like_a/b/a_fold"/>
</dbReference>
<comment type="similarity">
    <text evidence="1 9">Belongs to the class-I aminoacyl-tRNA synthetase family.</text>
</comment>
<dbReference type="Proteomes" id="UP000197679">
    <property type="component" value="Chromosome"/>
</dbReference>
<dbReference type="NCBIfam" id="TIGR00233">
    <property type="entry name" value="trpS"/>
    <property type="match status" value="1"/>
</dbReference>
<reference evidence="10 11" key="1">
    <citation type="journal article" date="2017" name="Nat. Commun.">
        <title>'ARMAN' archaea depend on association with euryarchaeal host in culture and in situ.</title>
        <authorList>
            <person name="Golyshina O."/>
            <person name="Toshchakov S."/>
            <person name="Makarova K."/>
            <person name="Gavrilov S."/>
            <person name="Korzhenkov A."/>
            <person name="La Cono V."/>
            <person name="Arcadi E."/>
            <person name="Nechitaylo T."/>
            <person name="Ferrer M."/>
            <person name="Kublanov I."/>
            <person name="Wolf Y."/>
            <person name="Yakimov M."/>
            <person name="Golyshin P."/>
            <person name="Slesarev A."/>
            <person name="Kozyavkin S."/>
        </authorList>
    </citation>
    <scope>NUCLEOTIDE SEQUENCE [LARGE SCALE GENOMIC DNA]</scope>
    <source>
        <strain evidence="10 11">Mia14</strain>
    </source>
</reference>
<dbReference type="PRINTS" id="PR01039">
    <property type="entry name" value="TRNASYNTHTRP"/>
</dbReference>
<dbReference type="InterPro" id="IPR002306">
    <property type="entry name" value="Trp-tRNA-ligase"/>
</dbReference>
<evidence type="ECO:0000256" key="7">
    <source>
        <dbReference type="ARBA" id="ARBA00023146"/>
    </source>
</evidence>
<dbReference type="GO" id="GO:0004830">
    <property type="term" value="F:tryptophan-tRNA ligase activity"/>
    <property type="evidence" value="ECO:0007669"/>
    <property type="project" value="UniProtKB-UniRule"/>
</dbReference>
<protein>
    <recommendedName>
        <fullName evidence="2 8">Tryptophan--tRNA ligase</fullName>
        <ecNumber evidence="2 8">6.1.1.2</ecNumber>
    </recommendedName>
</protein>
<dbReference type="PANTHER" id="PTHR10055:SF1">
    <property type="entry name" value="TRYPTOPHAN--TRNA LIGASE, CYTOPLASMIC"/>
    <property type="match status" value="1"/>
</dbReference>
<evidence type="ECO:0000256" key="5">
    <source>
        <dbReference type="ARBA" id="ARBA00022840"/>
    </source>
</evidence>
<gene>
    <name evidence="10" type="ORF">Mia14_0590</name>
</gene>
<keyword evidence="7 9" id="KW-0030">Aminoacyl-tRNA synthetase</keyword>
<accession>A0A218NN68</accession>
<evidence type="ECO:0000256" key="3">
    <source>
        <dbReference type="ARBA" id="ARBA00022598"/>
    </source>
</evidence>
<dbReference type="EC" id="6.1.1.2" evidence="2 8"/>
<dbReference type="GO" id="GO:0006436">
    <property type="term" value="P:tryptophanyl-tRNA aminoacylation"/>
    <property type="evidence" value="ECO:0007669"/>
    <property type="project" value="UniProtKB-UniRule"/>
</dbReference>
<sequence length="385" mass="44005">MPDNYKDYTDEEKKQIVEFDKKMSADNEKLIGLFGAKKLKDMSLPAFYTFKNGLMYSHRDFDVFMERLNKHEKSAIVSGFNPSASIHIGHIGVFDTNLFFQKEYGMDIFVPLSDDESYVSGKIKDQKDGLVNSLKLIRSLIAYGYDKNKTHFIIDQIYTNIYNLAIKLSRGITMSEVKDVYGYTNDQNTGLHFYPAIQSAHVIFPQTLGIRNILVPIGPDEDAHIRVSRDLAPKFGYEKVAVLHSRFMPGFDGDSKMSKSKGNAVFLLDDEKAIKKIVLNAFSGGRASVDEHRKLGGIPEIDISYLYLKYLFLDKDEAEKLYDDYRHGRVLSGEMKKLLLEKVLERTEKFKENYSKVTAKDIKKSIMVNEEIDLDSVIEKLGIFS</sequence>
<dbReference type="InterPro" id="IPR001412">
    <property type="entry name" value="aa-tRNA-synth_I_CS"/>
</dbReference>
<dbReference type="PROSITE" id="PS00178">
    <property type="entry name" value="AA_TRNA_LIGASE_I"/>
    <property type="match status" value="1"/>
</dbReference>
<dbReference type="EMBL" id="CP019964">
    <property type="protein sequence ID" value="ASI13894.1"/>
    <property type="molecule type" value="Genomic_DNA"/>
</dbReference>
<evidence type="ECO:0000256" key="9">
    <source>
        <dbReference type="RuleBase" id="RU363036"/>
    </source>
</evidence>
<dbReference type="GO" id="GO:0005524">
    <property type="term" value="F:ATP binding"/>
    <property type="evidence" value="ECO:0007669"/>
    <property type="project" value="UniProtKB-KW"/>
</dbReference>
<dbReference type="KEGG" id="marh:Mia14_0590"/>
<dbReference type="RefSeq" id="WP_088820169.1">
    <property type="nucleotide sequence ID" value="NZ_CP019964.1"/>
</dbReference>
<dbReference type="Pfam" id="PF00579">
    <property type="entry name" value="tRNA-synt_1b"/>
    <property type="match status" value="1"/>
</dbReference>
<keyword evidence="4 9" id="KW-0547">Nucleotide-binding</keyword>
<evidence type="ECO:0000256" key="4">
    <source>
        <dbReference type="ARBA" id="ARBA00022741"/>
    </source>
</evidence>
<proteinExistence type="inferred from homology"/>
<keyword evidence="6 9" id="KW-0648">Protein biosynthesis</keyword>
<evidence type="ECO:0000256" key="1">
    <source>
        <dbReference type="ARBA" id="ARBA00005594"/>
    </source>
</evidence>
<name>A0A218NN68_9ARCH</name>
<evidence type="ECO:0000313" key="11">
    <source>
        <dbReference type="Proteomes" id="UP000197679"/>
    </source>
</evidence>
<dbReference type="OrthoDB" id="371821at2157"/>
<dbReference type="AlphaFoldDB" id="A0A218NN68"/>
<dbReference type="GO" id="GO:0005737">
    <property type="term" value="C:cytoplasm"/>
    <property type="evidence" value="ECO:0007669"/>
    <property type="project" value="UniProtKB-UniRule"/>
</dbReference>